<protein>
    <submittedName>
        <fullName evidence="1">Uncharacterized protein</fullName>
    </submittedName>
</protein>
<dbReference type="EMBL" id="VUMI01000079">
    <property type="protein sequence ID" value="MSS91778.1"/>
    <property type="molecule type" value="Genomic_DNA"/>
</dbReference>
<organism evidence="1 2">
    <name type="scientific">Eisenbergiella porci</name>
    <dbReference type="NCBI Taxonomy" id="2652274"/>
    <lineage>
        <taxon>Bacteria</taxon>
        <taxon>Bacillati</taxon>
        <taxon>Bacillota</taxon>
        <taxon>Clostridia</taxon>
        <taxon>Lachnospirales</taxon>
        <taxon>Lachnospiraceae</taxon>
        <taxon>Eisenbergiella</taxon>
    </lineage>
</organism>
<proteinExistence type="predicted"/>
<accession>A0A6N7WQN7</accession>
<sequence length="63" mass="7399">MSIDEFKEQVVPIVDELKEYSTGMSEVDFVKFKAQAIKFLPMKNQGVKQYIEILFSYLHPQNK</sequence>
<name>A0A6N7WQN7_9FIRM</name>
<dbReference type="Proteomes" id="UP000436047">
    <property type="component" value="Unassembled WGS sequence"/>
</dbReference>
<evidence type="ECO:0000313" key="1">
    <source>
        <dbReference type="EMBL" id="MSS91778.1"/>
    </source>
</evidence>
<dbReference type="AlphaFoldDB" id="A0A6N7WQN7"/>
<dbReference type="GeneID" id="86056688"/>
<evidence type="ECO:0000313" key="2">
    <source>
        <dbReference type="Proteomes" id="UP000436047"/>
    </source>
</evidence>
<dbReference type="RefSeq" id="WP_154468147.1">
    <property type="nucleotide sequence ID" value="NZ_VUMI01000079.1"/>
</dbReference>
<comment type="caution">
    <text evidence="1">The sequence shown here is derived from an EMBL/GenBank/DDBJ whole genome shotgun (WGS) entry which is preliminary data.</text>
</comment>
<keyword evidence="2" id="KW-1185">Reference proteome</keyword>
<gene>
    <name evidence="1" type="ORF">FYJ45_27250</name>
</gene>
<reference evidence="1 2" key="1">
    <citation type="submission" date="2019-08" db="EMBL/GenBank/DDBJ databases">
        <title>In-depth cultivation of the pig gut microbiome towards novel bacterial diversity and tailored functional studies.</title>
        <authorList>
            <person name="Wylensek D."/>
            <person name="Hitch T.C.A."/>
            <person name="Clavel T."/>
        </authorList>
    </citation>
    <scope>NUCLEOTIDE SEQUENCE [LARGE SCALE GENOMIC DNA]</scope>
    <source>
        <strain evidence="1 2">WCA-389-WT-23B</strain>
    </source>
</reference>